<dbReference type="SUPFAM" id="SSF53383">
    <property type="entry name" value="PLP-dependent transferases"/>
    <property type="match status" value="1"/>
</dbReference>
<dbReference type="InterPro" id="IPR015424">
    <property type="entry name" value="PyrdxlP-dep_Trfase"/>
</dbReference>
<dbReference type="AlphaFoldDB" id="A0A316WPX9"/>
<keyword evidence="2" id="KW-1185">Reference proteome</keyword>
<dbReference type="EMBL" id="PPEI02000007">
    <property type="protein sequence ID" value="PWN60610.1"/>
    <property type="molecule type" value="Genomic_DNA"/>
</dbReference>
<dbReference type="Proteomes" id="UP000236182">
    <property type="component" value="Unassembled WGS sequence"/>
</dbReference>
<name>A0A316WPX9_9FLAO</name>
<reference evidence="1" key="1">
    <citation type="submission" date="2018-04" db="EMBL/GenBank/DDBJ databases">
        <title>Draft Genome Sequences of Chryseobacterium lactis NCTC11390T isolated from milk, Chryseobacterium oncorhynchi 701B-08T from rainbow trout, and Chryseobacterium viscerum 687B-08T from diseased fish.</title>
        <authorList>
            <person name="Jeong J.-J."/>
            <person name="Lee Y.J."/>
            <person name="Pathiraja D."/>
            <person name="Park B."/>
            <person name="Choi I.-G."/>
            <person name="Kim K.D."/>
        </authorList>
    </citation>
    <scope>NUCLEOTIDE SEQUENCE [LARGE SCALE GENOMIC DNA]</scope>
    <source>
        <strain evidence="1">701B-08</strain>
    </source>
</reference>
<comment type="caution">
    <text evidence="1">The sequence shown here is derived from an EMBL/GenBank/DDBJ whole genome shotgun (WGS) entry which is preliminary data.</text>
</comment>
<evidence type="ECO:0000313" key="1">
    <source>
        <dbReference type="EMBL" id="PWN60610.1"/>
    </source>
</evidence>
<sequence>MNKEFGSDFHYIYSEKKQSKFLAQSNLTLFFSGRVAIYNLLKFGISKYNWEKVGFPSYYCHEVIEFCKDLDIEVALYEYNPLESNSIIWEDKAGTVIVNVNFFGIKKIDLNFLKKTVVIEDVTHDLLSVGQSSADYYFASLRKQLPIGAGGFCILKKNEFFSNDLQVTLAAKETYQKKTTAMFLKAEYLAGKLDNNTLYRKYYLDAEEMFENPLTNSFLPEQAIAQLQTLPIEDLIVITQKNISYGIEMIKSSDRFKIVNNHNGFCLILYCINSDIRNGLRECLIQNKIFPAILWPGQIFEKDINLENRILCIHMDFRYSPEEIKHISNIINSFFENV</sequence>
<dbReference type="OrthoDB" id="8955051at2"/>
<protein>
    <recommendedName>
        <fullName evidence="3">DegT/DnrJ/EryC1/StrS aminotransferase family protein</fullName>
    </recommendedName>
</protein>
<evidence type="ECO:0008006" key="3">
    <source>
        <dbReference type="Google" id="ProtNLM"/>
    </source>
</evidence>
<accession>A0A316WPX9</accession>
<gene>
    <name evidence="1" type="ORF">C1638_019235</name>
</gene>
<organism evidence="1 2">
    <name type="scientific">Chryseobacterium oncorhynchi</name>
    <dbReference type="NCBI Taxonomy" id="741074"/>
    <lineage>
        <taxon>Bacteria</taxon>
        <taxon>Pseudomonadati</taxon>
        <taxon>Bacteroidota</taxon>
        <taxon>Flavobacteriia</taxon>
        <taxon>Flavobacteriales</taxon>
        <taxon>Weeksellaceae</taxon>
        <taxon>Chryseobacterium group</taxon>
        <taxon>Chryseobacterium</taxon>
    </lineage>
</organism>
<dbReference type="RefSeq" id="WP_109623571.1">
    <property type="nucleotide sequence ID" value="NZ_PPEI02000007.1"/>
</dbReference>
<evidence type="ECO:0000313" key="2">
    <source>
        <dbReference type="Proteomes" id="UP000236182"/>
    </source>
</evidence>
<proteinExistence type="predicted"/>